<dbReference type="AlphaFoldDB" id="A0AAW0FKY3"/>
<keyword evidence="5" id="KW-1185">Reference proteome</keyword>
<evidence type="ECO:0000256" key="1">
    <source>
        <dbReference type="ARBA" id="ARBA00005953"/>
    </source>
</evidence>
<dbReference type="InterPro" id="IPR029069">
    <property type="entry name" value="HotDog_dom_sf"/>
</dbReference>
<dbReference type="FunFam" id="3.10.129.10:FF:000104">
    <property type="entry name" value="Thioesterase family protein (AFU_orthologue AFUA_2G16350)"/>
    <property type="match status" value="1"/>
</dbReference>
<comment type="caution">
    <text evidence="4">The sequence shown here is derived from an EMBL/GenBank/DDBJ whole genome shotgun (WGS) entry which is preliminary data.</text>
</comment>
<dbReference type="Pfam" id="PF03061">
    <property type="entry name" value="4HBT"/>
    <property type="match status" value="1"/>
</dbReference>
<evidence type="ECO:0000259" key="3">
    <source>
        <dbReference type="Pfam" id="PF03061"/>
    </source>
</evidence>
<sequence>MPQTPSTSLKERRRTDYGFFLPYQTRWSDNDQYAHINNSIYYHFFDSIINTYLIQHCGLTPPSSPLIGLVVSSFCQYFSPISFPVVLDLGLKVTTLGKSSVTYEVGVFEEGKDVPSAVGGYTHVFVENESRKSVKMDDTLRKGLEKLFRPPGELQAKL</sequence>
<protein>
    <recommendedName>
        <fullName evidence="3">Thioesterase domain-containing protein</fullName>
    </recommendedName>
</protein>
<evidence type="ECO:0000256" key="2">
    <source>
        <dbReference type="ARBA" id="ARBA00022801"/>
    </source>
</evidence>
<dbReference type="Gene3D" id="3.10.129.10">
    <property type="entry name" value="Hotdog Thioesterase"/>
    <property type="match status" value="1"/>
</dbReference>
<dbReference type="GO" id="GO:0047617">
    <property type="term" value="F:fatty acyl-CoA hydrolase activity"/>
    <property type="evidence" value="ECO:0007669"/>
    <property type="project" value="TreeGrafter"/>
</dbReference>
<accession>A0AAW0FKY3</accession>
<reference evidence="4 5" key="1">
    <citation type="submission" date="2022-09" db="EMBL/GenBank/DDBJ databases">
        <authorList>
            <person name="Palmer J.M."/>
        </authorList>
    </citation>
    <scope>NUCLEOTIDE SEQUENCE [LARGE SCALE GENOMIC DNA]</scope>
    <source>
        <strain evidence="4 5">DSM 7382</strain>
    </source>
</reference>
<dbReference type="SUPFAM" id="SSF54637">
    <property type="entry name" value="Thioesterase/thiol ester dehydrase-isomerase"/>
    <property type="match status" value="1"/>
</dbReference>
<evidence type="ECO:0000313" key="4">
    <source>
        <dbReference type="EMBL" id="KAK7678001.1"/>
    </source>
</evidence>
<organism evidence="4 5">
    <name type="scientific">Cerrena zonata</name>
    <dbReference type="NCBI Taxonomy" id="2478898"/>
    <lineage>
        <taxon>Eukaryota</taxon>
        <taxon>Fungi</taxon>
        <taxon>Dikarya</taxon>
        <taxon>Basidiomycota</taxon>
        <taxon>Agaricomycotina</taxon>
        <taxon>Agaricomycetes</taxon>
        <taxon>Polyporales</taxon>
        <taxon>Cerrenaceae</taxon>
        <taxon>Cerrena</taxon>
    </lineage>
</organism>
<dbReference type="InterPro" id="IPR050563">
    <property type="entry name" value="4-hydroxybenzoyl-CoA_TE"/>
</dbReference>
<dbReference type="Proteomes" id="UP001385951">
    <property type="component" value="Unassembled WGS sequence"/>
</dbReference>
<comment type="similarity">
    <text evidence="1">Belongs to the 4-hydroxybenzoyl-CoA thioesterase family.</text>
</comment>
<dbReference type="EMBL" id="JASBNA010000078">
    <property type="protein sequence ID" value="KAK7678001.1"/>
    <property type="molecule type" value="Genomic_DNA"/>
</dbReference>
<dbReference type="CDD" id="cd00586">
    <property type="entry name" value="4HBT"/>
    <property type="match status" value="1"/>
</dbReference>
<dbReference type="PANTHER" id="PTHR31793:SF27">
    <property type="entry name" value="NOVEL THIOESTERASE SUPERFAMILY DOMAIN AND SAPOSIN A-TYPE DOMAIN CONTAINING PROTEIN (0610012H03RIK)"/>
    <property type="match status" value="1"/>
</dbReference>
<name>A0AAW0FKY3_9APHY</name>
<keyword evidence="2" id="KW-0378">Hydrolase</keyword>
<proteinExistence type="inferred from homology"/>
<gene>
    <name evidence="4" type="ORF">QCA50_018941</name>
</gene>
<dbReference type="InterPro" id="IPR006683">
    <property type="entry name" value="Thioestr_dom"/>
</dbReference>
<feature type="domain" description="Thioesterase" evidence="3">
    <location>
        <begin position="34"/>
        <end position="113"/>
    </location>
</feature>
<evidence type="ECO:0000313" key="5">
    <source>
        <dbReference type="Proteomes" id="UP001385951"/>
    </source>
</evidence>
<dbReference type="PANTHER" id="PTHR31793">
    <property type="entry name" value="4-HYDROXYBENZOYL-COA THIOESTERASE FAMILY MEMBER"/>
    <property type="match status" value="1"/>
</dbReference>